<feature type="transmembrane region" description="Helical" evidence="5">
    <location>
        <begin position="48"/>
        <end position="64"/>
    </location>
</feature>
<keyword evidence="3 5" id="KW-1133">Transmembrane helix</keyword>
<reference evidence="7 8" key="1">
    <citation type="submission" date="2022-12" db="EMBL/GenBank/DDBJ databases">
        <title>Polyphasic characterization of Geotalea uranireducens NIT-SL11 newly isolated from a complex of sewage sludge and microbially reduced graphene oxide.</title>
        <authorList>
            <person name="Xie L."/>
            <person name="Yoshida N."/>
            <person name="Meng L."/>
        </authorList>
    </citation>
    <scope>NUCLEOTIDE SEQUENCE [LARGE SCALE GENOMIC DNA]</scope>
    <source>
        <strain evidence="7 8">NIT-SL11</strain>
    </source>
</reference>
<comment type="subcellular location">
    <subcellularLocation>
        <location evidence="1">Membrane</location>
        <topology evidence="1">Multi-pass membrane protein</topology>
    </subcellularLocation>
</comment>
<evidence type="ECO:0000256" key="2">
    <source>
        <dbReference type="ARBA" id="ARBA00022692"/>
    </source>
</evidence>
<evidence type="ECO:0000313" key="7">
    <source>
        <dbReference type="EMBL" id="BDV43748.1"/>
    </source>
</evidence>
<evidence type="ECO:0000256" key="5">
    <source>
        <dbReference type="SAM" id="Phobius"/>
    </source>
</evidence>
<sequence length="178" mass="18428">MPLMDDNPAVTRRPIGREGLAAAARYALVCLAAYLCGSRFTALFHGESAGMGGLWSVISGIVVLQSTSRDTWKSAGVRVFGTAIGAVVSGGYLVLLPFSPLGMAFSIGVTVLICHALNVPEYGRLAALTVAIIMVISAANPALNPLLNAALRFCESGIGAAMAVLVILLWPRGDGGRN</sequence>
<dbReference type="EMBL" id="AP027151">
    <property type="protein sequence ID" value="BDV43748.1"/>
    <property type="molecule type" value="Genomic_DNA"/>
</dbReference>
<keyword evidence="8" id="KW-1185">Reference proteome</keyword>
<evidence type="ECO:0000256" key="4">
    <source>
        <dbReference type="ARBA" id="ARBA00023136"/>
    </source>
</evidence>
<evidence type="ECO:0000256" key="1">
    <source>
        <dbReference type="ARBA" id="ARBA00004141"/>
    </source>
</evidence>
<feature type="transmembrane region" description="Helical" evidence="5">
    <location>
        <begin position="125"/>
        <end position="143"/>
    </location>
</feature>
<evidence type="ECO:0000313" key="8">
    <source>
        <dbReference type="Proteomes" id="UP001317705"/>
    </source>
</evidence>
<name>A0ABM8ENY8_9BACT</name>
<dbReference type="Proteomes" id="UP001317705">
    <property type="component" value="Chromosome"/>
</dbReference>
<evidence type="ECO:0000259" key="6">
    <source>
        <dbReference type="Pfam" id="PF13515"/>
    </source>
</evidence>
<organism evidence="7 8">
    <name type="scientific">Geotalea uraniireducens</name>
    <dbReference type="NCBI Taxonomy" id="351604"/>
    <lineage>
        <taxon>Bacteria</taxon>
        <taxon>Pseudomonadati</taxon>
        <taxon>Thermodesulfobacteriota</taxon>
        <taxon>Desulfuromonadia</taxon>
        <taxon>Geobacterales</taxon>
        <taxon>Geobacteraceae</taxon>
        <taxon>Geotalea</taxon>
    </lineage>
</organism>
<evidence type="ECO:0000256" key="3">
    <source>
        <dbReference type="ARBA" id="ARBA00022989"/>
    </source>
</evidence>
<dbReference type="Pfam" id="PF13515">
    <property type="entry name" value="FUSC_2"/>
    <property type="match status" value="1"/>
</dbReference>
<gene>
    <name evidence="7" type="ORF">GURASL_26710</name>
</gene>
<feature type="transmembrane region" description="Helical" evidence="5">
    <location>
        <begin position="20"/>
        <end position="42"/>
    </location>
</feature>
<dbReference type="InterPro" id="IPR049453">
    <property type="entry name" value="Memb_transporter_dom"/>
</dbReference>
<accession>A0ABM8ENY8</accession>
<keyword evidence="2 5" id="KW-0812">Transmembrane</keyword>
<feature type="transmembrane region" description="Helical" evidence="5">
    <location>
        <begin position="149"/>
        <end position="170"/>
    </location>
</feature>
<keyword evidence="4 5" id="KW-0472">Membrane</keyword>
<feature type="domain" description="Integral membrane bound transporter" evidence="6">
    <location>
        <begin position="53"/>
        <end position="166"/>
    </location>
</feature>
<feature type="transmembrane region" description="Helical" evidence="5">
    <location>
        <begin position="76"/>
        <end position="95"/>
    </location>
</feature>
<protein>
    <recommendedName>
        <fullName evidence="6">Integral membrane bound transporter domain-containing protein</fullName>
    </recommendedName>
</protein>
<feature type="transmembrane region" description="Helical" evidence="5">
    <location>
        <begin position="101"/>
        <end position="118"/>
    </location>
</feature>
<proteinExistence type="predicted"/>